<dbReference type="Pfam" id="PF00852">
    <property type="entry name" value="Glyco_transf_10"/>
    <property type="match status" value="1"/>
</dbReference>
<proteinExistence type="inferred from homology"/>
<dbReference type="Gene3D" id="3.40.50.11660">
    <property type="entry name" value="Glycosyl transferase family 10, C-terminal domain"/>
    <property type="match status" value="1"/>
</dbReference>
<dbReference type="InterPro" id="IPR038577">
    <property type="entry name" value="GT10-like_C_sf"/>
</dbReference>
<reference evidence="8" key="1">
    <citation type="journal article" date="2021" name="Proc. Natl. Acad. Sci. U.S.A.">
        <title>Three genomes in the algal genus Volvox reveal the fate of a haploid sex-determining region after a transition to homothallism.</title>
        <authorList>
            <person name="Yamamoto K."/>
            <person name="Hamaji T."/>
            <person name="Kawai-Toyooka H."/>
            <person name="Matsuzaki R."/>
            <person name="Takahashi F."/>
            <person name="Nishimura Y."/>
            <person name="Kawachi M."/>
            <person name="Noguchi H."/>
            <person name="Minakuchi Y."/>
            <person name="Umen J.G."/>
            <person name="Toyoda A."/>
            <person name="Nozaki H."/>
        </authorList>
    </citation>
    <scope>NUCLEOTIDE SEQUENCE</scope>
    <source>
        <strain evidence="8">NIES-3785</strain>
        <strain evidence="7">NIES-3786</strain>
    </source>
</reference>
<comment type="subcellular location">
    <subcellularLocation>
        <location evidence="5">Golgi apparatus</location>
        <location evidence="5">Golgi stack membrane</location>
        <topology evidence="5">Single-pass type II membrane protein</topology>
    </subcellularLocation>
</comment>
<dbReference type="OrthoDB" id="427096at2759"/>
<comment type="similarity">
    <text evidence="2 5">Belongs to the glycosyltransferase 10 family.</text>
</comment>
<evidence type="ECO:0000259" key="6">
    <source>
        <dbReference type="Pfam" id="PF00852"/>
    </source>
</evidence>
<dbReference type="InterPro" id="IPR055270">
    <property type="entry name" value="Glyco_tran_10_C"/>
</dbReference>
<dbReference type="EMBL" id="BNCQ01000041">
    <property type="protein sequence ID" value="GIM11909.1"/>
    <property type="molecule type" value="Genomic_DNA"/>
</dbReference>
<gene>
    <name evidence="7" type="ORF">Vretifemale_16479</name>
    <name evidence="8" type="ORF">Vretimale_15362</name>
</gene>
<evidence type="ECO:0000256" key="4">
    <source>
        <dbReference type="ARBA" id="ARBA00022679"/>
    </source>
</evidence>
<dbReference type="SUPFAM" id="SSF53756">
    <property type="entry name" value="UDP-Glycosyltransferase/glycogen phosphorylase"/>
    <property type="match status" value="1"/>
</dbReference>
<dbReference type="Proteomes" id="UP000722791">
    <property type="component" value="Unassembled WGS sequence"/>
</dbReference>
<keyword evidence="10" id="KW-1185">Reference proteome</keyword>
<evidence type="ECO:0000313" key="8">
    <source>
        <dbReference type="EMBL" id="GIM11909.1"/>
    </source>
</evidence>
<dbReference type="EMBL" id="BNCP01000045">
    <property type="protein sequence ID" value="GIL88503.1"/>
    <property type="molecule type" value="Genomic_DNA"/>
</dbReference>
<evidence type="ECO:0000313" key="7">
    <source>
        <dbReference type="EMBL" id="GIL88503.1"/>
    </source>
</evidence>
<evidence type="ECO:0000313" key="9">
    <source>
        <dbReference type="Proteomes" id="UP000722791"/>
    </source>
</evidence>
<keyword evidence="5" id="KW-0333">Golgi apparatus</keyword>
<dbReference type="UniPathway" id="UPA00378"/>
<keyword evidence="5" id="KW-0812">Transmembrane</keyword>
<keyword evidence="3 5" id="KW-0328">Glycosyltransferase</keyword>
<dbReference type="GO" id="GO:0032580">
    <property type="term" value="C:Golgi cisterna membrane"/>
    <property type="evidence" value="ECO:0007669"/>
    <property type="project" value="UniProtKB-SubCell"/>
</dbReference>
<feature type="domain" description="Fucosyltransferase C-terminal" evidence="6">
    <location>
        <begin position="200"/>
        <end position="383"/>
    </location>
</feature>
<comment type="pathway">
    <text evidence="1">Protein modification; protein glycosylation.</text>
</comment>
<protein>
    <recommendedName>
        <fullName evidence="5">Fucosyltransferase</fullName>
        <ecNumber evidence="5">2.4.1.-</ecNumber>
    </recommendedName>
</protein>
<sequence length="402" mass="45929">MKNINNLGLFVGIFLATVGFLNFREHVQNAHRIQIRHDSLTAAVLGRPGGPGGSSARKLETQDDLNSYHFKPVEDVHISVQTGHFFGSDFEGLQRDCTIGDTVINCRYGAGIDPNTADALWYHIPSMGGVGPLVKRHPKQLLIGMSMESSEYYPALDNVDFMKNFDIESSYRTCSQVPVFYFDYNAQQVAALFKPPMPFEEKKNALAYVNSNCGAKSGRSEIMREVMRLNNKMVPTHSWGHCDRNMEVNDHSFNKVELIRGYKFCVAMENSITKDYITEKLWQALEAGCVPVYLGPHNVADFLPDPEAIIDYKKLGSPQALMAELERLSRDKSAYEAKLAWKYRKWEELSPSFLAMTERSHVRQPHTRCQLCRVVLKHRYRPQNFTTCLFNKTWTQDYHVKL</sequence>
<dbReference type="GO" id="GO:0046920">
    <property type="term" value="F:alpha-(1-&gt;3)-fucosyltransferase activity"/>
    <property type="evidence" value="ECO:0007669"/>
    <property type="project" value="TreeGrafter"/>
</dbReference>
<organism evidence="8 9">
    <name type="scientific">Volvox reticuliferus</name>
    <dbReference type="NCBI Taxonomy" id="1737510"/>
    <lineage>
        <taxon>Eukaryota</taxon>
        <taxon>Viridiplantae</taxon>
        <taxon>Chlorophyta</taxon>
        <taxon>core chlorophytes</taxon>
        <taxon>Chlorophyceae</taxon>
        <taxon>CS clade</taxon>
        <taxon>Chlamydomonadales</taxon>
        <taxon>Volvocaceae</taxon>
        <taxon>Volvox</taxon>
    </lineage>
</organism>
<comment type="caution">
    <text evidence="8">The sequence shown here is derived from an EMBL/GenBank/DDBJ whole genome shotgun (WGS) entry which is preliminary data.</text>
</comment>
<accession>A0A8J4LVL1</accession>
<dbReference type="EC" id="2.4.1.-" evidence="5"/>
<evidence type="ECO:0000256" key="1">
    <source>
        <dbReference type="ARBA" id="ARBA00004922"/>
    </source>
</evidence>
<evidence type="ECO:0000313" key="10">
    <source>
        <dbReference type="Proteomes" id="UP000747110"/>
    </source>
</evidence>
<keyword evidence="5" id="KW-0472">Membrane</keyword>
<name>A0A8J4LVL1_9CHLO</name>
<evidence type="ECO:0000256" key="2">
    <source>
        <dbReference type="ARBA" id="ARBA00008919"/>
    </source>
</evidence>
<evidence type="ECO:0000256" key="5">
    <source>
        <dbReference type="RuleBase" id="RU003832"/>
    </source>
</evidence>
<dbReference type="PANTHER" id="PTHR11929:SF194">
    <property type="entry name" value="ALPHA-(1,3)-FUCOSYLTRANSFERASE 10"/>
    <property type="match status" value="1"/>
</dbReference>
<dbReference type="InterPro" id="IPR001503">
    <property type="entry name" value="Glyco_trans_10"/>
</dbReference>
<dbReference type="Proteomes" id="UP000747110">
    <property type="component" value="Unassembled WGS sequence"/>
</dbReference>
<dbReference type="PANTHER" id="PTHR11929">
    <property type="entry name" value="ALPHA- 1,3 -FUCOSYLTRANSFERASE"/>
    <property type="match status" value="1"/>
</dbReference>
<keyword evidence="4 5" id="KW-0808">Transferase</keyword>
<dbReference type="AlphaFoldDB" id="A0A8J4LVL1"/>
<evidence type="ECO:0000256" key="3">
    <source>
        <dbReference type="ARBA" id="ARBA00022676"/>
    </source>
</evidence>